<reference evidence="1" key="1">
    <citation type="submission" date="2022-11" db="EMBL/GenBank/DDBJ databases">
        <title>Marilongibacter aestuarii gen. nov., sp. nov., isolated from tidal flat sediment.</title>
        <authorList>
            <person name="Jiayan W."/>
        </authorList>
    </citation>
    <scope>NUCLEOTIDE SEQUENCE</scope>
    <source>
        <strain evidence="1">Z1-6</strain>
    </source>
</reference>
<name>A0A9X3F3H3_9BACT</name>
<proteinExistence type="predicted"/>
<gene>
    <name evidence="1" type="ORF">OU798_05990</name>
</gene>
<sequence length="289" mass="33729">MFKSILKYGLIVAGVIFMSACETETTDEPVAQVGDKVLYTSNIAEILPGNLNSEDSVFFVNDYVNKWIKQQLLIQKADENLTPEQKNVDAELLAYRNSLIIYKYKNELIKQKMDTVVSAKEIEDYYHNHPDNFNLNRCIVKAIFVKIPSELANPVLVRNMVEDTSEEGLSVLREYCGQYAKIFDISIENWIDFQVLKNNFPIEIDSPEQFLSRNTLKEMNDSNYYYLVSIHDYKLTNDLAPIEFVENNIKNLILNQRKIKFLKDIEENVYTEGIRLNKFRIYNEETNEN</sequence>
<dbReference type="AlphaFoldDB" id="A0A9X3F3H3"/>
<dbReference type="PROSITE" id="PS51257">
    <property type="entry name" value="PROKAR_LIPOPROTEIN"/>
    <property type="match status" value="1"/>
</dbReference>
<accession>A0A9X3F3H3</accession>
<dbReference type="RefSeq" id="WP_343332217.1">
    <property type="nucleotide sequence ID" value="NZ_JAPOHD010000012.1"/>
</dbReference>
<protein>
    <recommendedName>
        <fullName evidence="3">Peptidyl-prolyl cis-trans isomerase</fullName>
    </recommendedName>
</protein>
<evidence type="ECO:0008006" key="3">
    <source>
        <dbReference type="Google" id="ProtNLM"/>
    </source>
</evidence>
<keyword evidence="2" id="KW-1185">Reference proteome</keyword>
<dbReference type="Proteomes" id="UP001145087">
    <property type="component" value="Unassembled WGS sequence"/>
</dbReference>
<organism evidence="1 2">
    <name type="scientific">Draconibacterium aestuarii</name>
    <dbReference type="NCBI Taxonomy" id="2998507"/>
    <lineage>
        <taxon>Bacteria</taxon>
        <taxon>Pseudomonadati</taxon>
        <taxon>Bacteroidota</taxon>
        <taxon>Bacteroidia</taxon>
        <taxon>Marinilabiliales</taxon>
        <taxon>Prolixibacteraceae</taxon>
        <taxon>Draconibacterium</taxon>
    </lineage>
</organism>
<comment type="caution">
    <text evidence="1">The sequence shown here is derived from an EMBL/GenBank/DDBJ whole genome shotgun (WGS) entry which is preliminary data.</text>
</comment>
<evidence type="ECO:0000313" key="2">
    <source>
        <dbReference type="Proteomes" id="UP001145087"/>
    </source>
</evidence>
<evidence type="ECO:0000313" key="1">
    <source>
        <dbReference type="EMBL" id="MCY1719884.1"/>
    </source>
</evidence>
<dbReference type="EMBL" id="JAPOHD010000012">
    <property type="protein sequence ID" value="MCY1719884.1"/>
    <property type="molecule type" value="Genomic_DNA"/>
</dbReference>